<dbReference type="SUPFAM" id="SSF54523">
    <property type="entry name" value="Pili subunits"/>
    <property type="match status" value="1"/>
</dbReference>
<gene>
    <name evidence="3" type="ORF">Pla163_18710</name>
</gene>
<dbReference type="OrthoDB" id="339033at2"/>
<keyword evidence="2" id="KW-0472">Membrane</keyword>
<feature type="transmembrane region" description="Helical" evidence="2">
    <location>
        <begin position="33"/>
        <end position="54"/>
    </location>
</feature>
<evidence type="ECO:0000256" key="2">
    <source>
        <dbReference type="SAM" id="Phobius"/>
    </source>
</evidence>
<dbReference type="InterPro" id="IPR045584">
    <property type="entry name" value="Pilin-like"/>
</dbReference>
<sequence length="344" mass="37703">MHTETTNERRERARRRRHTPPNASRSGFTVVEVLVVMVIMSTILVSITQVLSAARETRDMVHSMRETQLAGPAILDLVENDLRGLLTYSMRPSGVLRVTSLELKSVNADRIDMLTTTNSKLFELGETRALRADFNEVGYMLRERPGDPYFLELYRREGYAADEEPFKGGRYSFLHDRVLSFQVLVYSEDGPDAEALDDWNLESEPNNELPLRIEIELEIEMTPSLITGTQLTGQRKVKYKRSFRLGNPLLLSFQTEPVARIPDLRPPTDTGTGSGVDLAGDSPFGGLGGGNGALNVQGFDENGTIDFDASGNNPFGGAQSDTISDDAQSIIDLFQGAGGGGGGG</sequence>
<dbReference type="Proteomes" id="UP000319342">
    <property type="component" value="Chromosome"/>
</dbReference>
<evidence type="ECO:0000313" key="4">
    <source>
        <dbReference type="Proteomes" id="UP000319342"/>
    </source>
</evidence>
<keyword evidence="4" id="KW-1185">Reference proteome</keyword>
<dbReference type="EMBL" id="CP036290">
    <property type="protein sequence ID" value="QDU84757.1"/>
    <property type="molecule type" value="Genomic_DNA"/>
</dbReference>
<reference evidence="3 4" key="1">
    <citation type="submission" date="2019-02" db="EMBL/GenBank/DDBJ databases">
        <title>Deep-cultivation of Planctomycetes and their phenomic and genomic characterization uncovers novel biology.</title>
        <authorList>
            <person name="Wiegand S."/>
            <person name="Jogler M."/>
            <person name="Boedeker C."/>
            <person name="Pinto D."/>
            <person name="Vollmers J."/>
            <person name="Rivas-Marin E."/>
            <person name="Kohn T."/>
            <person name="Peeters S.H."/>
            <person name="Heuer A."/>
            <person name="Rast P."/>
            <person name="Oberbeckmann S."/>
            <person name="Bunk B."/>
            <person name="Jeske O."/>
            <person name="Meyerdierks A."/>
            <person name="Storesund J.E."/>
            <person name="Kallscheuer N."/>
            <person name="Luecker S."/>
            <person name="Lage O.M."/>
            <person name="Pohl T."/>
            <person name="Merkel B.J."/>
            <person name="Hornburger P."/>
            <person name="Mueller R.-W."/>
            <person name="Bruemmer F."/>
            <person name="Labrenz M."/>
            <person name="Spormann A.M."/>
            <person name="Op den Camp H."/>
            <person name="Overmann J."/>
            <person name="Amann R."/>
            <person name="Jetten M.S.M."/>
            <person name="Mascher T."/>
            <person name="Medema M.H."/>
            <person name="Devos D.P."/>
            <person name="Kaster A.-K."/>
            <person name="Ovreas L."/>
            <person name="Rohde M."/>
            <person name="Galperin M.Y."/>
            <person name="Jogler C."/>
        </authorList>
    </citation>
    <scope>NUCLEOTIDE SEQUENCE [LARGE SCALE GENOMIC DNA]</scope>
    <source>
        <strain evidence="3 4">Pla163</strain>
    </source>
</reference>
<dbReference type="NCBIfam" id="TIGR02532">
    <property type="entry name" value="IV_pilin_GFxxxE"/>
    <property type="match status" value="1"/>
</dbReference>
<dbReference type="Pfam" id="PF07963">
    <property type="entry name" value="N_methyl"/>
    <property type="match status" value="1"/>
</dbReference>
<dbReference type="InterPro" id="IPR012902">
    <property type="entry name" value="N_methyl_site"/>
</dbReference>
<accession>A0A518CZW3</accession>
<evidence type="ECO:0008006" key="5">
    <source>
        <dbReference type="Google" id="ProtNLM"/>
    </source>
</evidence>
<evidence type="ECO:0000256" key="1">
    <source>
        <dbReference type="SAM" id="MobiDB-lite"/>
    </source>
</evidence>
<feature type="region of interest" description="Disordered" evidence="1">
    <location>
        <begin position="1"/>
        <end position="23"/>
    </location>
</feature>
<dbReference type="AlphaFoldDB" id="A0A518CZW3"/>
<keyword evidence="2" id="KW-0812">Transmembrane</keyword>
<dbReference type="RefSeq" id="WP_145186870.1">
    <property type="nucleotide sequence ID" value="NZ_CP036290.1"/>
</dbReference>
<keyword evidence="2" id="KW-1133">Transmembrane helix</keyword>
<feature type="compositionally biased region" description="Basic and acidic residues" evidence="1">
    <location>
        <begin position="1"/>
        <end position="11"/>
    </location>
</feature>
<evidence type="ECO:0000313" key="3">
    <source>
        <dbReference type="EMBL" id="QDU84757.1"/>
    </source>
</evidence>
<name>A0A518CZW3_9BACT</name>
<organism evidence="3 4">
    <name type="scientific">Rohdeia mirabilis</name>
    <dbReference type="NCBI Taxonomy" id="2528008"/>
    <lineage>
        <taxon>Bacteria</taxon>
        <taxon>Pseudomonadati</taxon>
        <taxon>Planctomycetota</taxon>
        <taxon>Planctomycetia</taxon>
        <taxon>Planctomycetia incertae sedis</taxon>
        <taxon>Rohdeia</taxon>
    </lineage>
</organism>
<protein>
    <recommendedName>
        <fullName evidence="5">Type II secretion system protein J</fullName>
    </recommendedName>
</protein>
<proteinExistence type="predicted"/>